<dbReference type="EMBL" id="FNJC01000004">
    <property type="protein sequence ID" value="SDP39444.1"/>
    <property type="molecule type" value="Genomic_DNA"/>
</dbReference>
<comment type="caution">
    <text evidence="8">The sequence shown here is derived from an EMBL/GenBank/DDBJ whole genome shotgun (WGS) entry which is preliminary data.</text>
</comment>
<accession>A0A1H0SCF7</accession>
<keyword evidence="3" id="KW-0472">Membrane</keyword>
<evidence type="ECO:0000313" key="8">
    <source>
        <dbReference type="EMBL" id="SDP39444.1"/>
    </source>
</evidence>
<sequence length="223" mass="23233">MKSFLYGACALLISTAALLGPAHAATSCYGGVTLGQTIAQSDLSLDAVGGPAGLVTVDSIGADGMSGGITGGCDWRTGAWVVGAWGDYSWHSADFEVGAFGAPGDLIEWDLEDQWSVGGRLGFMATERTLIYGLIGWTRARYSDISSPALGASFDIDDRDGVVYGGGIEVELVENIVVGAEYRYSDLEDVDVAILPGAANLNIDSGLHTARAVLKYRFDVAAP</sequence>
<reference evidence="8 9" key="1">
    <citation type="submission" date="2016-10" db="EMBL/GenBank/DDBJ databases">
        <authorList>
            <person name="Varghese N."/>
            <person name="Submissions S."/>
        </authorList>
    </citation>
    <scope>NUCLEOTIDE SEQUENCE [LARGE SCALE GENOMIC DNA]</scope>
    <source>
        <strain evidence="8 9">CGMCC 1.6497</strain>
    </source>
</reference>
<feature type="signal peptide" evidence="6">
    <location>
        <begin position="1"/>
        <end position="24"/>
    </location>
</feature>
<organism evidence="8 9">
    <name type="scientific">Filomicrobium insigne</name>
    <dbReference type="NCBI Taxonomy" id="418854"/>
    <lineage>
        <taxon>Bacteria</taxon>
        <taxon>Pseudomonadati</taxon>
        <taxon>Pseudomonadota</taxon>
        <taxon>Alphaproteobacteria</taxon>
        <taxon>Hyphomicrobiales</taxon>
        <taxon>Hyphomicrobiaceae</taxon>
        <taxon>Filomicrobium</taxon>
    </lineage>
</organism>
<proteinExistence type="inferred from homology"/>
<evidence type="ECO:0000256" key="1">
    <source>
        <dbReference type="ARBA" id="ARBA00004442"/>
    </source>
</evidence>
<evidence type="ECO:0000256" key="2">
    <source>
        <dbReference type="ARBA" id="ARBA00022729"/>
    </source>
</evidence>
<comment type="subcellular location">
    <subcellularLocation>
        <location evidence="1">Cell outer membrane</location>
    </subcellularLocation>
</comment>
<dbReference type="Pfam" id="PF13505">
    <property type="entry name" value="OMP_b-brl"/>
    <property type="match status" value="1"/>
</dbReference>
<evidence type="ECO:0000256" key="6">
    <source>
        <dbReference type="SAM" id="SignalP"/>
    </source>
</evidence>
<feature type="domain" description="Outer membrane protein beta-barrel" evidence="7">
    <location>
        <begin position="14"/>
        <end position="218"/>
    </location>
</feature>
<dbReference type="PANTHER" id="PTHR34001">
    <property type="entry name" value="BLL7405 PROTEIN"/>
    <property type="match status" value="1"/>
</dbReference>
<feature type="chain" id="PRO_5045899902" evidence="6">
    <location>
        <begin position="25"/>
        <end position="223"/>
    </location>
</feature>
<keyword evidence="4" id="KW-0998">Cell outer membrane</keyword>
<gene>
    <name evidence="8" type="ORF">SAMN04488061_2835</name>
</gene>
<evidence type="ECO:0000256" key="4">
    <source>
        <dbReference type="ARBA" id="ARBA00023237"/>
    </source>
</evidence>
<evidence type="ECO:0000313" key="9">
    <source>
        <dbReference type="Proteomes" id="UP000198795"/>
    </source>
</evidence>
<dbReference type="Gene3D" id="2.40.160.20">
    <property type="match status" value="1"/>
</dbReference>
<dbReference type="RefSeq" id="WP_090229596.1">
    <property type="nucleotide sequence ID" value="NZ_FNJC01000004.1"/>
</dbReference>
<dbReference type="PANTHER" id="PTHR34001:SF3">
    <property type="entry name" value="BLL7405 PROTEIN"/>
    <property type="match status" value="1"/>
</dbReference>
<evidence type="ECO:0000256" key="3">
    <source>
        <dbReference type="ARBA" id="ARBA00023136"/>
    </source>
</evidence>
<dbReference type="InterPro" id="IPR011250">
    <property type="entry name" value="OMP/PagP_B-barrel"/>
</dbReference>
<dbReference type="InterPro" id="IPR027385">
    <property type="entry name" value="Beta-barrel_OMP"/>
</dbReference>
<name>A0A1H0SCF7_9HYPH</name>
<dbReference type="InterPro" id="IPR051692">
    <property type="entry name" value="OMP-like"/>
</dbReference>
<protein>
    <submittedName>
        <fullName evidence="8">Outer membrane protein beta-barrel domain-containing protein</fullName>
    </submittedName>
</protein>
<keyword evidence="9" id="KW-1185">Reference proteome</keyword>
<evidence type="ECO:0000256" key="5">
    <source>
        <dbReference type="ARBA" id="ARBA00038306"/>
    </source>
</evidence>
<comment type="similarity">
    <text evidence="5">Belongs to the Omp25/RopB family.</text>
</comment>
<dbReference type="Proteomes" id="UP000198795">
    <property type="component" value="Unassembled WGS sequence"/>
</dbReference>
<evidence type="ECO:0000259" key="7">
    <source>
        <dbReference type="Pfam" id="PF13505"/>
    </source>
</evidence>
<keyword evidence="2 6" id="KW-0732">Signal</keyword>
<dbReference type="PROSITE" id="PS51257">
    <property type="entry name" value="PROKAR_LIPOPROTEIN"/>
    <property type="match status" value="1"/>
</dbReference>
<dbReference type="SUPFAM" id="SSF56925">
    <property type="entry name" value="OMPA-like"/>
    <property type="match status" value="1"/>
</dbReference>